<dbReference type="InterPro" id="IPR020826">
    <property type="entry name" value="Transketolase_BS"/>
</dbReference>
<evidence type="ECO:0000313" key="14">
    <source>
        <dbReference type="Proteomes" id="UP000266426"/>
    </source>
</evidence>
<dbReference type="EMBL" id="QZJZ01000031">
    <property type="protein sequence ID" value="RJP60300.1"/>
    <property type="molecule type" value="Genomic_DNA"/>
</dbReference>
<dbReference type="Pfam" id="PF02779">
    <property type="entry name" value="Transket_pyr"/>
    <property type="match status" value="1"/>
</dbReference>
<dbReference type="InterPro" id="IPR009014">
    <property type="entry name" value="Transketo_C/PFOR_II"/>
</dbReference>
<dbReference type="GO" id="GO:0019288">
    <property type="term" value="P:isopentenyl diphosphate biosynthetic process, methylerythritol 4-phosphate pathway"/>
    <property type="evidence" value="ECO:0007669"/>
    <property type="project" value="TreeGrafter"/>
</dbReference>
<dbReference type="FunFam" id="3.40.50.920:FF:000002">
    <property type="entry name" value="1-deoxy-D-xylulose-5-phosphate synthase"/>
    <property type="match status" value="1"/>
</dbReference>
<evidence type="ECO:0000256" key="1">
    <source>
        <dbReference type="ARBA" id="ARBA00004980"/>
    </source>
</evidence>
<dbReference type="PANTHER" id="PTHR43322">
    <property type="entry name" value="1-D-DEOXYXYLULOSE 5-PHOSPHATE SYNTHASE-RELATED"/>
    <property type="match status" value="1"/>
</dbReference>
<comment type="cofactor">
    <cofactor evidence="11">
        <name>thiamine diphosphate</name>
        <dbReference type="ChEBI" id="CHEBI:58937"/>
    </cofactor>
    <text evidence="11">Binds 1 thiamine pyrophosphate per subunit.</text>
</comment>
<keyword evidence="6 11" id="KW-0460">Magnesium</keyword>
<dbReference type="CDD" id="cd07033">
    <property type="entry name" value="TPP_PYR_DXS_TK_like"/>
    <property type="match status" value="1"/>
</dbReference>
<evidence type="ECO:0000259" key="12">
    <source>
        <dbReference type="SMART" id="SM00861"/>
    </source>
</evidence>
<comment type="pathway">
    <text evidence="1 11">Metabolic intermediate biosynthesis; 1-deoxy-D-xylulose 5-phosphate biosynthesis; 1-deoxy-D-xylulose 5-phosphate from D-glyceraldehyde 3-phosphate and pyruvate: step 1/1.</text>
</comment>
<evidence type="ECO:0000256" key="2">
    <source>
        <dbReference type="ARBA" id="ARBA00011081"/>
    </source>
</evidence>
<dbReference type="NCBIfam" id="NF003933">
    <property type="entry name" value="PRK05444.2-2"/>
    <property type="match status" value="1"/>
</dbReference>
<protein>
    <recommendedName>
        <fullName evidence="11">1-deoxy-D-xylulose-5-phosphate synthase</fullName>
        <ecNumber evidence="11">2.2.1.7</ecNumber>
    </recommendedName>
    <alternativeName>
        <fullName evidence="11">1-deoxyxylulose-5-phosphate synthase</fullName>
        <shortName evidence="11">DXP synthase</shortName>
        <shortName evidence="11">DXPS</shortName>
    </alternativeName>
</protein>
<comment type="catalytic activity">
    <reaction evidence="11">
        <text>D-glyceraldehyde 3-phosphate + pyruvate + H(+) = 1-deoxy-D-xylulose 5-phosphate + CO2</text>
        <dbReference type="Rhea" id="RHEA:12605"/>
        <dbReference type="ChEBI" id="CHEBI:15361"/>
        <dbReference type="ChEBI" id="CHEBI:15378"/>
        <dbReference type="ChEBI" id="CHEBI:16526"/>
        <dbReference type="ChEBI" id="CHEBI:57792"/>
        <dbReference type="ChEBI" id="CHEBI:59776"/>
        <dbReference type="EC" id="2.2.1.7"/>
    </reaction>
</comment>
<dbReference type="HAMAP" id="MF_00315">
    <property type="entry name" value="DXP_synth"/>
    <property type="match status" value="1"/>
</dbReference>
<dbReference type="Proteomes" id="UP000266426">
    <property type="component" value="Unassembled WGS sequence"/>
</dbReference>
<keyword evidence="5 11" id="KW-0479">Metal-binding</keyword>
<feature type="domain" description="Transketolase-like pyrimidine-binding" evidence="12">
    <location>
        <begin position="317"/>
        <end position="480"/>
    </location>
</feature>
<dbReference type="InterPro" id="IPR033248">
    <property type="entry name" value="Transketolase_C"/>
</dbReference>
<feature type="binding site" evidence="11">
    <location>
        <begin position="148"/>
        <end position="149"/>
    </location>
    <ligand>
        <name>thiamine diphosphate</name>
        <dbReference type="ChEBI" id="CHEBI:58937"/>
    </ligand>
</feature>
<keyword evidence="8 11" id="KW-0786">Thiamine pyrophosphate</keyword>
<evidence type="ECO:0000256" key="9">
    <source>
        <dbReference type="ARBA" id="ARBA00023229"/>
    </source>
</evidence>
<dbReference type="InterPro" id="IPR005477">
    <property type="entry name" value="Dxylulose-5-P_synthase"/>
</dbReference>
<feature type="binding site" evidence="11">
    <location>
        <position position="287"/>
    </location>
    <ligand>
        <name>thiamine diphosphate</name>
        <dbReference type="ChEBI" id="CHEBI:58937"/>
    </ligand>
</feature>
<evidence type="ECO:0000256" key="3">
    <source>
        <dbReference type="ARBA" id="ARBA00011738"/>
    </source>
</evidence>
<sequence length="640" mass="70636">MTTKYLFDINSPQDLKKIPQDQLPLVCQEIRDLILRVVSQRGGHLASNLGAVELTVALHYLYDAPYDKIVWDVGHQSYTHKILTGRRERFCTLRSYKGISGFPKPTESIYDTFVSGHANTAISAGLGMLTAMDKQHKKGHVISLIGDATLTGGMAYEALNNAGHMKKNFLVILNDNEMAISKNVGGIARYLNKIITTPFYNRLKKDMEFLLNKIPSLGKNVIKTSQKLEEGIKNLFVPGALFEELGFRYFGPVDGHDIFELLSILRSIKDNPEPMILHIITKKGKGYKPAEDNPENFHGAVPFEIETGEAKNKTKTDKFTGVFGKTMVELTQQNNHIVGITAAMCSGTGLTEFAHTYPDRFYDVGIAEQHAVTFAGGLAKEGMRPVVAIYSSFMQRAYDQVIHDVCLQNVPVCFVMDRAGLVGEDGPTHHGAYDISFLRAVPNLVVAQPKDGNELRSLLATATDYPGPFAIRIPKTSVPVPTDYTKPLTKIDIGKGEIIRTGTDATIITIGNHVHTVQTVCDELAKEGMNIGIVNARFIKPLDKELLISLFALNKPIITIEDNALAGGFGSAVLELLHDTGHSSTPVLRLGIKDEFITHGSLDILYHLCDIDNEGIKKRIVEFMQNIANESFLTISKPFK</sequence>
<dbReference type="GO" id="GO:0005829">
    <property type="term" value="C:cytosol"/>
    <property type="evidence" value="ECO:0007669"/>
    <property type="project" value="TreeGrafter"/>
</dbReference>
<dbReference type="PANTHER" id="PTHR43322:SF5">
    <property type="entry name" value="1-DEOXY-D-XYLULOSE-5-PHOSPHATE SYNTHASE, CHLOROPLASTIC"/>
    <property type="match status" value="1"/>
</dbReference>
<dbReference type="GO" id="GO:0030976">
    <property type="term" value="F:thiamine pyrophosphate binding"/>
    <property type="evidence" value="ECO:0007669"/>
    <property type="project" value="UniProtKB-UniRule"/>
</dbReference>
<keyword evidence="7 11" id="KW-0784">Thiamine biosynthesis</keyword>
<dbReference type="Pfam" id="PF02780">
    <property type="entry name" value="Transketolase_C"/>
    <property type="match status" value="1"/>
</dbReference>
<gene>
    <name evidence="11 13" type="primary">dxs</name>
    <name evidence="13" type="ORF">C4541_04450</name>
</gene>
<evidence type="ECO:0000256" key="10">
    <source>
        <dbReference type="ARBA" id="ARBA00055605"/>
    </source>
</evidence>
<dbReference type="SMART" id="SM00861">
    <property type="entry name" value="Transket_pyr"/>
    <property type="match status" value="1"/>
</dbReference>
<organism evidence="13 14">
    <name type="scientific">Candidatus Auribacter fodinae</name>
    <dbReference type="NCBI Taxonomy" id="2093366"/>
    <lineage>
        <taxon>Bacteria</taxon>
        <taxon>Pseudomonadati</taxon>
        <taxon>Candidatus Auribacterota</taxon>
        <taxon>Candidatus Auribacteria</taxon>
        <taxon>Candidatus Auribacterales</taxon>
        <taxon>Candidatus Auribacteraceae</taxon>
        <taxon>Candidatus Auribacter</taxon>
    </lineage>
</organism>
<feature type="binding site" evidence="11">
    <location>
        <position position="176"/>
    </location>
    <ligand>
        <name>Mg(2+)</name>
        <dbReference type="ChEBI" id="CHEBI:18420"/>
    </ligand>
</feature>
<accession>A0A3A4R2H5</accession>
<feature type="binding site" evidence="11">
    <location>
        <begin position="116"/>
        <end position="118"/>
    </location>
    <ligand>
        <name>thiamine diphosphate</name>
        <dbReference type="ChEBI" id="CHEBI:58937"/>
    </ligand>
</feature>
<name>A0A3A4R2H5_9BACT</name>
<comment type="caution">
    <text evidence="13">The sequence shown here is derived from an EMBL/GenBank/DDBJ whole genome shotgun (WGS) entry which is preliminary data.</text>
</comment>
<comment type="cofactor">
    <cofactor evidence="11">
        <name>Mg(2+)</name>
        <dbReference type="ChEBI" id="CHEBI:18420"/>
    </cofactor>
    <text evidence="11">Binds 1 Mg(2+) ion per subunit.</text>
</comment>
<dbReference type="Gene3D" id="3.40.50.920">
    <property type="match status" value="1"/>
</dbReference>
<dbReference type="AlphaFoldDB" id="A0A3A4R2H5"/>
<evidence type="ECO:0000256" key="6">
    <source>
        <dbReference type="ARBA" id="ARBA00022842"/>
    </source>
</evidence>
<dbReference type="PROSITE" id="PS00802">
    <property type="entry name" value="TRANSKETOLASE_2"/>
    <property type="match status" value="1"/>
</dbReference>
<dbReference type="GO" id="GO:0008661">
    <property type="term" value="F:1-deoxy-D-xylulose-5-phosphate synthase activity"/>
    <property type="evidence" value="ECO:0007669"/>
    <property type="project" value="UniProtKB-UniRule"/>
</dbReference>
<comment type="similarity">
    <text evidence="2 11">Belongs to the transketolase family. DXPS subfamily.</text>
</comment>
<keyword evidence="4 11" id="KW-0808">Transferase</keyword>
<dbReference type="FunFam" id="3.40.50.970:FF:000005">
    <property type="entry name" value="1-deoxy-D-xylulose-5-phosphate synthase"/>
    <property type="match status" value="1"/>
</dbReference>
<evidence type="ECO:0000256" key="7">
    <source>
        <dbReference type="ARBA" id="ARBA00022977"/>
    </source>
</evidence>
<dbReference type="NCBIfam" id="TIGR00204">
    <property type="entry name" value="dxs"/>
    <property type="match status" value="1"/>
</dbReference>
<evidence type="ECO:0000256" key="5">
    <source>
        <dbReference type="ARBA" id="ARBA00022723"/>
    </source>
</evidence>
<evidence type="ECO:0000256" key="8">
    <source>
        <dbReference type="ARBA" id="ARBA00023052"/>
    </source>
</evidence>
<dbReference type="GO" id="GO:0000287">
    <property type="term" value="F:magnesium ion binding"/>
    <property type="evidence" value="ECO:0007669"/>
    <property type="project" value="UniProtKB-UniRule"/>
</dbReference>
<evidence type="ECO:0000256" key="11">
    <source>
        <dbReference type="HAMAP-Rule" id="MF_00315"/>
    </source>
</evidence>
<keyword evidence="9 11" id="KW-0414">Isoprene biosynthesis</keyword>
<proteinExistence type="inferred from homology"/>
<dbReference type="CDD" id="cd02007">
    <property type="entry name" value="TPP_DXS"/>
    <property type="match status" value="1"/>
</dbReference>
<dbReference type="GO" id="GO:0009228">
    <property type="term" value="P:thiamine biosynthetic process"/>
    <property type="evidence" value="ECO:0007669"/>
    <property type="project" value="UniProtKB-UniRule"/>
</dbReference>
<comment type="subunit">
    <text evidence="3 11">Homodimer.</text>
</comment>
<dbReference type="InterPro" id="IPR005475">
    <property type="entry name" value="Transketolase-like_Pyr-bd"/>
</dbReference>
<dbReference type="Gene3D" id="3.40.50.970">
    <property type="match status" value="2"/>
</dbReference>
<dbReference type="EC" id="2.2.1.7" evidence="11"/>
<dbReference type="InterPro" id="IPR029061">
    <property type="entry name" value="THDP-binding"/>
</dbReference>
<dbReference type="GO" id="GO:0016114">
    <property type="term" value="P:terpenoid biosynthetic process"/>
    <property type="evidence" value="ECO:0007669"/>
    <property type="project" value="UniProtKB-UniRule"/>
</dbReference>
<comment type="function">
    <text evidence="10 11">Catalyzes the acyloin condensation reaction between C atoms 2 and 3 of pyruvate and glyceraldehyde 3-phosphate to yield 1-deoxy-D-xylulose-5-phosphate (DXP).</text>
</comment>
<feature type="binding site" evidence="11">
    <location>
        <position position="147"/>
    </location>
    <ligand>
        <name>Mg(2+)</name>
        <dbReference type="ChEBI" id="CHEBI:18420"/>
    </ligand>
</feature>
<feature type="binding site" evidence="11">
    <location>
        <position position="176"/>
    </location>
    <ligand>
        <name>thiamine diphosphate</name>
        <dbReference type="ChEBI" id="CHEBI:58937"/>
    </ligand>
</feature>
<reference evidence="13 14" key="1">
    <citation type="journal article" date="2017" name="ISME J.">
        <title>Energy and carbon metabolisms in a deep terrestrial subsurface fluid microbial community.</title>
        <authorList>
            <person name="Momper L."/>
            <person name="Jungbluth S.P."/>
            <person name="Lee M.D."/>
            <person name="Amend J.P."/>
        </authorList>
    </citation>
    <scope>NUCLEOTIDE SEQUENCE [LARGE SCALE GENOMIC DNA]</scope>
    <source>
        <strain evidence="13">SURF_26</strain>
    </source>
</reference>
<feature type="binding site" evidence="11">
    <location>
        <position position="75"/>
    </location>
    <ligand>
        <name>thiamine diphosphate</name>
        <dbReference type="ChEBI" id="CHEBI:58937"/>
    </ligand>
</feature>
<dbReference type="UniPathway" id="UPA00064">
    <property type="reaction ID" value="UER00091"/>
</dbReference>
<evidence type="ECO:0000313" key="13">
    <source>
        <dbReference type="EMBL" id="RJP60300.1"/>
    </source>
</evidence>
<feature type="binding site" evidence="11">
    <location>
        <position position="368"/>
    </location>
    <ligand>
        <name>thiamine diphosphate</name>
        <dbReference type="ChEBI" id="CHEBI:58937"/>
    </ligand>
</feature>
<dbReference type="SUPFAM" id="SSF52518">
    <property type="entry name" value="Thiamin diphosphate-binding fold (THDP-binding)"/>
    <property type="match status" value="2"/>
</dbReference>
<dbReference type="Pfam" id="PF13292">
    <property type="entry name" value="DXP_synthase_N"/>
    <property type="match status" value="1"/>
</dbReference>
<dbReference type="SUPFAM" id="SSF52922">
    <property type="entry name" value="TK C-terminal domain-like"/>
    <property type="match status" value="1"/>
</dbReference>
<evidence type="ECO:0000256" key="4">
    <source>
        <dbReference type="ARBA" id="ARBA00022679"/>
    </source>
</evidence>